<feature type="transmembrane region" description="Helical" evidence="1">
    <location>
        <begin position="20"/>
        <end position="43"/>
    </location>
</feature>
<accession>A0A1V6NVF5</accession>
<protein>
    <submittedName>
        <fullName evidence="2">Uncharacterized protein</fullName>
    </submittedName>
</protein>
<evidence type="ECO:0000313" key="2">
    <source>
        <dbReference type="EMBL" id="OQD68326.1"/>
    </source>
</evidence>
<organism evidence="2 3">
    <name type="scientific">Penicillium polonicum</name>
    <dbReference type="NCBI Taxonomy" id="60169"/>
    <lineage>
        <taxon>Eukaryota</taxon>
        <taxon>Fungi</taxon>
        <taxon>Dikarya</taxon>
        <taxon>Ascomycota</taxon>
        <taxon>Pezizomycotina</taxon>
        <taxon>Eurotiomycetes</taxon>
        <taxon>Eurotiomycetidae</taxon>
        <taxon>Eurotiales</taxon>
        <taxon>Aspergillaceae</taxon>
        <taxon>Penicillium</taxon>
    </lineage>
</organism>
<evidence type="ECO:0000313" key="3">
    <source>
        <dbReference type="Proteomes" id="UP000191408"/>
    </source>
</evidence>
<keyword evidence="1" id="KW-0472">Membrane</keyword>
<comment type="caution">
    <text evidence="2">The sequence shown here is derived from an EMBL/GenBank/DDBJ whole genome shotgun (WGS) entry which is preliminary data.</text>
</comment>
<gene>
    <name evidence="2" type="ORF">PENPOL_c003G03287</name>
</gene>
<sequence length="233" mass="26522">MFARKGRHQYCEHLNFSSSLFPLMSLFPPFSPLSFLQISFFSFRSPATENVVLQQYNDHLLQLQQHGSKPSSWMKDAHDVPKTVGLFPAIGVLYLLGVLVVGFVTHRQKLKEIREEENRKIPQMHGAPSPATENVALQYNDHLLQLQQQDAIQSETARVAARGANSRAESLALELDDFCFRRQIYEKRQPSAYVVVQRMFFTHTLTHDPLNCLHILLPTQAFAVVGVGLIYDS</sequence>
<keyword evidence="1" id="KW-0812">Transmembrane</keyword>
<reference evidence="3" key="1">
    <citation type="journal article" date="2017" name="Nat. Microbiol.">
        <title>Global analysis of biosynthetic gene clusters reveals vast potential of secondary metabolite production in Penicillium species.</title>
        <authorList>
            <person name="Nielsen J.C."/>
            <person name="Grijseels S."/>
            <person name="Prigent S."/>
            <person name="Ji B."/>
            <person name="Dainat J."/>
            <person name="Nielsen K.F."/>
            <person name="Frisvad J.C."/>
            <person name="Workman M."/>
            <person name="Nielsen J."/>
        </authorList>
    </citation>
    <scope>NUCLEOTIDE SEQUENCE [LARGE SCALE GENOMIC DNA]</scope>
    <source>
        <strain evidence="3">IBT 4502</strain>
    </source>
</reference>
<dbReference type="EMBL" id="MDYM01000003">
    <property type="protein sequence ID" value="OQD68326.1"/>
    <property type="molecule type" value="Genomic_DNA"/>
</dbReference>
<proteinExistence type="predicted"/>
<evidence type="ECO:0000256" key="1">
    <source>
        <dbReference type="SAM" id="Phobius"/>
    </source>
</evidence>
<name>A0A1V6NVF5_PENPO</name>
<dbReference type="Proteomes" id="UP000191408">
    <property type="component" value="Unassembled WGS sequence"/>
</dbReference>
<dbReference type="AlphaFoldDB" id="A0A1V6NVF5"/>
<keyword evidence="1" id="KW-1133">Transmembrane helix</keyword>
<keyword evidence="3" id="KW-1185">Reference proteome</keyword>
<feature type="transmembrane region" description="Helical" evidence="1">
    <location>
        <begin position="84"/>
        <end position="104"/>
    </location>
</feature>